<feature type="region of interest" description="Disordered" evidence="1">
    <location>
        <begin position="295"/>
        <end position="326"/>
    </location>
</feature>
<protein>
    <submittedName>
        <fullName evidence="2">SCNN1D isoform 2</fullName>
    </submittedName>
</protein>
<dbReference type="AlphaFoldDB" id="A0A2J8R7B5"/>
<organism evidence="2">
    <name type="scientific">Pongo abelii</name>
    <name type="common">Sumatran orangutan</name>
    <name type="synonym">Pongo pygmaeus abelii</name>
    <dbReference type="NCBI Taxonomy" id="9601"/>
    <lineage>
        <taxon>Eukaryota</taxon>
        <taxon>Metazoa</taxon>
        <taxon>Chordata</taxon>
        <taxon>Craniata</taxon>
        <taxon>Vertebrata</taxon>
        <taxon>Euteleostomi</taxon>
        <taxon>Mammalia</taxon>
        <taxon>Eutheria</taxon>
        <taxon>Euarchontoglires</taxon>
        <taxon>Primates</taxon>
        <taxon>Haplorrhini</taxon>
        <taxon>Catarrhini</taxon>
        <taxon>Hominidae</taxon>
        <taxon>Pongo</taxon>
    </lineage>
</organism>
<evidence type="ECO:0000313" key="2">
    <source>
        <dbReference type="EMBL" id="PNJ04391.1"/>
    </source>
</evidence>
<feature type="region of interest" description="Disordered" evidence="1">
    <location>
        <begin position="42"/>
        <end position="65"/>
    </location>
</feature>
<evidence type="ECO:0000256" key="1">
    <source>
        <dbReference type="SAM" id="MobiDB-lite"/>
    </source>
</evidence>
<accession>A0A2J8R7B5</accession>
<feature type="region of interest" description="Disordered" evidence="1">
    <location>
        <begin position="139"/>
        <end position="221"/>
    </location>
</feature>
<name>A0A2J8R7B5_PONAB</name>
<reference evidence="2" key="1">
    <citation type="submission" date="2017-12" db="EMBL/GenBank/DDBJ databases">
        <title>High-resolution comparative analysis of great ape genomes.</title>
        <authorList>
            <person name="Pollen A."/>
            <person name="Hastie A."/>
            <person name="Hormozdiari F."/>
            <person name="Dougherty M."/>
            <person name="Liu R."/>
            <person name="Chaisson M."/>
            <person name="Hoppe E."/>
            <person name="Hill C."/>
            <person name="Pang A."/>
            <person name="Hillier L."/>
            <person name="Baker C."/>
            <person name="Armstrong J."/>
            <person name="Shendure J."/>
            <person name="Paten B."/>
            <person name="Wilson R."/>
            <person name="Chao H."/>
            <person name="Schneider V."/>
            <person name="Ventura M."/>
            <person name="Kronenberg Z."/>
            <person name="Murali S."/>
            <person name="Gordon D."/>
            <person name="Cantsilieris S."/>
            <person name="Munson K."/>
            <person name="Nelson B."/>
            <person name="Raja A."/>
            <person name="Underwood J."/>
            <person name="Diekhans M."/>
            <person name="Fiddes I."/>
            <person name="Haussler D."/>
            <person name="Eichler E."/>
        </authorList>
    </citation>
    <scope>NUCLEOTIDE SEQUENCE [LARGE SCALE GENOMIC DNA]</scope>
    <source>
        <strain evidence="2">Susie</strain>
    </source>
</reference>
<gene>
    <name evidence="2" type="ORF">CR201_G0053267</name>
</gene>
<dbReference type="EMBL" id="NDHI03003740">
    <property type="protein sequence ID" value="PNJ04391.1"/>
    <property type="molecule type" value="Genomic_DNA"/>
</dbReference>
<proteinExistence type="predicted"/>
<sequence length="326" mass="35018">MRAVLSQKTTLLPRYLWPGHLSGPRRLTWSWCSDYRTPTCQNWVRPTPPPAPGQRGDGPEEGEDHLASPVLDMCSVATPLPPLWSNTGVWGLGDSSTASLSGTSPVAAASFQSRQEATGSILLQSCQLPPQWLSTEAWTGERKQPHGGAPTSRLHPRRPPGRGHHQHHRCRPRRGTRRGWWSCPPRSRSCSPSSAPTPPSTAPSAWSAPAGTASRRRPGGCCPWEPWSRSAGSWGSSLSVTGTAQSSWPSLCTQSASYSHWSPCVTGTHAGRVRSSAIWSCWTNLPGRTLTPCTMSTSAKAEPPSPPLSPATSPASTWTGRSVCRG</sequence>
<feature type="compositionally biased region" description="Low complexity" evidence="1">
    <location>
        <begin position="181"/>
        <end position="194"/>
    </location>
</feature>
<feature type="compositionally biased region" description="Basic residues" evidence="1">
    <location>
        <begin position="154"/>
        <end position="177"/>
    </location>
</feature>
<comment type="caution">
    <text evidence="2">The sequence shown here is derived from an EMBL/GenBank/DDBJ whole genome shotgun (WGS) entry which is preliminary data.</text>
</comment>